<dbReference type="EMBL" id="JAWDGP010004969">
    <property type="protein sequence ID" value="KAK3760658.1"/>
    <property type="molecule type" value="Genomic_DNA"/>
</dbReference>
<protein>
    <submittedName>
        <fullName evidence="2">Uncharacterized protein</fullName>
    </submittedName>
</protein>
<name>A0AAE0Z0G5_9GAST</name>
<proteinExistence type="predicted"/>
<organism evidence="2 3">
    <name type="scientific">Elysia crispata</name>
    <name type="common">lettuce slug</name>
    <dbReference type="NCBI Taxonomy" id="231223"/>
    <lineage>
        <taxon>Eukaryota</taxon>
        <taxon>Metazoa</taxon>
        <taxon>Spiralia</taxon>
        <taxon>Lophotrochozoa</taxon>
        <taxon>Mollusca</taxon>
        <taxon>Gastropoda</taxon>
        <taxon>Heterobranchia</taxon>
        <taxon>Euthyneura</taxon>
        <taxon>Panpulmonata</taxon>
        <taxon>Sacoglossa</taxon>
        <taxon>Placobranchoidea</taxon>
        <taxon>Plakobranchidae</taxon>
        <taxon>Elysia</taxon>
    </lineage>
</organism>
<evidence type="ECO:0000313" key="2">
    <source>
        <dbReference type="EMBL" id="KAK3760658.1"/>
    </source>
</evidence>
<sequence length="92" mass="10386">MMLYPLKLWLPVGDSWRLRRVAEVWGNRRSANSRIKQQGSERLLSPPSHSPLPPPHVGTKLMGGGAADEGIDLYFHCEPGLMAIYLYSRQIN</sequence>
<comment type="caution">
    <text evidence="2">The sequence shown here is derived from an EMBL/GenBank/DDBJ whole genome shotgun (WGS) entry which is preliminary data.</text>
</comment>
<keyword evidence="3" id="KW-1185">Reference proteome</keyword>
<evidence type="ECO:0000256" key="1">
    <source>
        <dbReference type="SAM" id="MobiDB-lite"/>
    </source>
</evidence>
<accession>A0AAE0Z0G5</accession>
<reference evidence="2" key="1">
    <citation type="journal article" date="2023" name="G3 (Bethesda)">
        <title>A reference genome for the long-term kleptoplast-retaining sea slug Elysia crispata morphotype clarki.</title>
        <authorList>
            <person name="Eastman K.E."/>
            <person name="Pendleton A.L."/>
            <person name="Shaikh M.A."/>
            <person name="Suttiyut T."/>
            <person name="Ogas R."/>
            <person name="Tomko P."/>
            <person name="Gavelis G."/>
            <person name="Widhalm J.R."/>
            <person name="Wisecaver J.H."/>
        </authorList>
    </citation>
    <scope>NUCLEOTIDE SEQUENCE</scope>
    <source>
        <strain evidence="2">ECLA1</strain>
    </source>
</reference>
<evidence type="ECO:0000313" key="3">
    <source>
        <dbReference type="Proteomes" id="UP001283361"/>
    </source>
</evidence>
<dbReference type="AlphaFoldDB" id="A0AAE0Z0G5"/>
<feature type="region of interest" description="Disordered" evidence="1">
    <location>
        <begin position="32"/>
        <end position="58"/>
    </location>
</feature>
<dbReference type="Proteomes" id="UP001283361">
    <property type="component" value="Unassembled WGS sequence"/>
</dbReference>
<gene>
    <name evidence="2" type="ORF">RRG08_058656</name>
</gene>